<proteinExistence type="predicted"/>
<sequence length="16" mass="1875">ALKFTQPQICANKRQE</sequence>
<comment type="caution">
    <text evidence="1">The sequence shown here is derived from an EMBL/GenBank/DDBJ whole genome shotgun (WGS) entry which is preliminary data.</text>
</comment>
<dbReference type="AlphaFoldDB" id="A0A8J2PDU5"/>
<evidence type="ECO:0000313" key="2">
    <source>
        <dbReference type="Proteomes" id="UP000708208"/>
    </source>
</evidence>
<dbReference type="Proteomes" id="UP000708208">
    <property type="component" value="Unassembled WGS sequence"/>
</dbReference>
<keyword evidence="2" id="KW-1185">Reference proteome</keyword>
<name>A0A8J2PDU5_9HEXA</name>
<dbReference type="EMBL" id="CAJVCH010535589">
    <property type="protein sequence ID" value="CAG7825252.1"/>
    <property type="molecule type" value="Genomic_DNA"/>
</dbReference>
<protein>
    <submittedName>
        <fullName evidence="1">Uncharacterized protein</fullName>
    </submittedName>
</protein>
<accession>A0A8J2PDU5</accession>
<feature type="non-terminal residue" evidence="1">
    <location>
        <position position="1"/>
    </location>
</feature>
<gene>
    <name evidence="1" type="ORF">AFUS01_LOCUS35375</name>
</gene>
<organism evidence="1 2">
    <name type="scientific">Allacma fusca</name>
    <dbReference type="NCBI Taxonomy" id="39272"/>
    <lineage>
        <taxon>Eukaryota</taxon>
        <taxon>Metazoa</taxon>
        <taxon>Ecdysozoa</taxon>
        <taxon>Arthropoda</taxon>
        <taxon>Hexapoda</taxon>
        <taxon>Collembola</taxon>
        <taxon>Symphypleona</taxon>
        <taxon>Sminthuridae</taxon>
        <taxon>Allacma</taxon>
    </lineage>
</organism>
<evidence type="ECO:0000313" key="1">
    <source>
        <dbReference type="EMBL" id="CAG7825252.1"/>
    </source>
</evidence>
<reference evidence="1" key="1">
    <citation type="submission" date="2021-06" db="EMBL/GenBank/DDBJ databases">
        <authorList>
            <person name="Hodson N. C."/>
            <person name="Mongue J. A."/>
            <person name="Jaron S. K."/>
        </authorList>
    </citation>
    <scope>NUCLEOTIDE SEQUENCE</scope>
</reference>